<evidence type="ECO:0000313" key="2">
    <source>
        <dbReference type="Proteomes" id="UP000076871"/>
    </source>
</evidence>
<organism evidence="1 2">
    <name type="scientific">Laetiporus sulphureus 93-53</name>
    <dbReference type="NCBI Taxonomy" id="1314785"/>
    <lineage>
        <taxon>Eukaryota</taxon>
        <taxon>Fungi</taxon>
        <taxon>Dikarya</taxon>
        <taxon>Basidiomycota</taxon>
        <taxon>Agaricomycotina</taxon>
        <taxon>Agaricomycetes</taxon>
        <taxon>Polyporales</taxon>
        <taxon>Laetiporus</taxon>
    </lineage>
</organism>
<dbReference type="OrthoDB" id="66095at2759"/>
<dbReference type="RefSeq" id="XP_040767032.1">
    <property type="nucleotide sequence ID" value="XM_040908332.1"/>
</dbReference>
<reference evidence="1 2" key="1">
    <citation type="journal article" date="2016" name="Mol. Biol. Evol.">
        <title>Comparative Genomics of Early-Diverging Mushroom-Forming Fungi Provides Insights into the Origins of Lignocellulose Decay Capabilities.</title>
        <authorList>
            <person name="Nagy L.G."/>
            <person name="Riley R."/>
            <person name="Tritt A."/>
            <person name="Adam C."/>
            <person name="Daum C."/>
            <person name="Floudas D."/>
            <person name="Sun H."/>
            <person name="Yadav J.S."/>
            <person name="Pangilinan J."/>
            <person name="Larsson K.H."/>
            <person name="Matsuura K."/>
            <person name="Barry K."/>
            <person name="Labutti K."/>
            <person name="Kuo R."/>
            <person name="Ohm R.A."/>
            <person name="Bhattacharya S.S."/>
            <person name="Shirouzu T."/>
            <person name="Yoshinaga Y."/>
            <person name="Martin F.M."/>
            <person name="Grigoriev I.V."/>
            <person name="Hibbett D.S."/>
        </authorList>
    </citation>
    <scope>NUCLEOTIDE SEQUENCE [LARGE SCALE GENOMIC DNA]</scope>
    <source>
        <strain evidence="1 2">93-53</strain>
    </source>
</reference>
<accession>A0A165FPS6</accession>
<dbReference type="AlphaFoldDB" id="A0A165FPS6"/>
<proteinExistence type="predicted"/>
<dbReference type="EMBL" id="KV427612">
    <property type="protein sequence ID" value="KZT09292.1"/>
    <property type="molecule type" value="Genomic_DNA"/>
</dbReference>
<name>A0A165FPS6_9APHY</name>
<dbReference type="GeneID" id="63825361"/>
<gene>
    <name evidence="1" type="ORF">LAESUDRAFT_723026</name>
</gene>
<dbReference type="STRING" id="1314785.A0A165FPS6"/>
<protein>
    <submittedName>
        <fullName evidence="1">Uncharacterized protein</fullName>
    </submittedName>
</protein>
<dbReference type="Proteomes" id="UP000076871">
    <property type="component" value="Unassembled WGS sequence"/>
</dbReference>
<dbReference type="InParanoid" id="A0A165FPS6"/>
<keyword evidence="2" id="KW-1185">Reference proteome</keyword>
<sequence>MAALLASLVGRDLVQWILDLAEYWVRHREQGTKKCVVQGKGDGEERELLCLTTSNISGRAHNPLRKVIFKITSHDQGWRNQSGSWTWFEAGCYRDSHELSRRIITYNVPASSFPHVHIKVWECGADAGTKIWMEQFKPGDRLSIFAKARFNTWVNHIDDVEVMTFCACV</sequence>
<evidence type="ECO:0000313" key="1">
    <source>
        <dbReference type="EMBL" id="KZT09292.1"/>
    </source>
</evidence>